<evidence type="ECO:0000313" key="2">
    <source>
        <dbReference type="Proteomes" id="UP000244855"/>
    </source>
</evidence>
<sequence>MQSNESDTRAYYACARRHGTTQYIILTTCIPPSPVSDPLLVIGNLYLPVLDPRPCLIDSFPLLYIPSPFPRHRPFVDPSFLLSWHGSLFDIAIHPYCIVIGGNIHRGHCWFQRPSRITLDSFTTTALHLVTHAHPNNFNHPILHYYLRWAIYQDGVEHCDRLFRALRSVLHTSRADHLNHPPTPRRHTIVLFCPVLSCPVLSCPRLSAN</sequence>
<accession>A0A2V1DQV1</accession>
<name>A0A2V1DQV1_9PLEO</name>
<keyword evidence="2" id="KW-1185">Reference proteome</keyword>
<organism evidence="1 2">
    <name type="scientific">Periconia macrospinosa</name>
    <dbReference type="NCBI Taxonomy" id="97972"/>
    <lineage>
        <taxon>Eukaryota</taxon>
        <taxon>Fungi</taxon>
        <taxon>Dikarya</taxon>
        <taxon>Ascomycota</taxon>
        <taxon>Pezizomycotina</taxon>
        <taxon>Dothideomycetes</taxon>
        <taxon>Pleosporomycetidae</taxon>
        <taxon>Pleosporales</taxon>
        <taxon>Massarineae</taxon>
        <taxon>Periconiaceae</taxon>
        <taxon>Periconia</taxon>
    </lineage>
</organism>
<protein>
    <submittedName>
        <fullName evidence="1">Uncharacterized protein</fullName>
    </submittedName>
</protein>
<dbReference type="Proteomes" id="UP000244855">
    <property type="component" value="Unassembled WGS sequence"/>
</dbReference>
<dbReference type="EMBL" id="KZ805376">
    <property type="protein sequence ID" value="PVI00242.1"/>
    <property type="molecule type" value="Genomic_DNA"/>
</dbReference>
<gene>
    <name evidence="1" type="ORF">DM02DRAFT_397730</name>
</gene>
<reference evidence="1 2" key="1">
    <citation type="journal article" date="2018" name="Sci. Rep.">
        <title>Comparative genomics provides insights into the lifestyle and reveals functional heterogeneity of dark septate endophytic fungi.</title>
        <authorList>
            <person name="Knapp D.G."/>
            <person name="Nemeth J.B."/>
            <person name="Barry K."/>
            <person name="Hainaut M."/>
            <person name="Henrissat B."/>
            <person name="Johnson J."/>
            <person name="Kuo A."/>
            <person name="Lim J.H.P."/>
            <person name="Lipzen A."/>
            <person name="Nolan M."/>
            <person name="Ohm R.A."/>
            <person name="Tamas L."/>
            <person name="Grigoriev I.V."/>
            <person name="Spatafora J.W."/>
            <person name="Nagy L.G."/>
            <person name="Kovacs G.M."/>
        </authorList>
    </citation>
    <scope>NUCLEOTIDE SEQUENCE [LARGE SCALE GENOMIC DNA]</scope>
    <source>
        <strain evidence="1 2">DSE2036</strain>
    </source>
</reference>
<evidence type="ECO:0000313" key="1">
    <source>
        <dbReference type="EMBL" id="PVI00242.1"/>
    </source>
</evidence>
<proteinExistence type="predicted"/>
<dbReference type="AlphaFoldDB" id="A0A2V1DQV1"/>